<dbReference type="GeneID" id="111013610"/>
<proteinExistence type="inferred from homology"/>
<evidence type="ECO:0000256" key="4">
    <source>
        <dbReference type="ARBA" id="ARBA00022729"/>
    </source>
</evidence>
<keyword evidence="2 7" id="KW-0134">Cell wall</keyword>
<reference evidence="11" key="1">
    <citation type="submission" date="2025-08" db="UniProtKB">
        <authorList>
            <consortium name="RefSeq"/>
        </authorList>
    </citation>
    <scope>IDENTIFICATION</scope>
    <source>
        <strain evidence="11">OHB3-1</strain>
    </source>
</reference>
<dbReference type="CDD" id="cd22274">
    <property type="entry name" value="DPBB_EXPA_N"/>
    <property type="match status" value="1"/>
</dbReference>
<dbReference type="Proteomes" id="UP000504603">
    <property type="component" value="Unplaced"/>
</dbReference>
<keyword evidence="4 7" id="KW-0732">Signal</keyword>
<dbReference type="PROSITE" id="PS50842">
    <property type="entry name" value="EXPANSIN_EG45"/>
    <property type="match status" value="1"/>
</dbReference>
<feature type="signal peptide" evidence="7">
    <location>
        <begin position="1"/>
        <end position="26"/>
    </location>
</feature>
<comment type="similarity">
    <text evidence="1 7">Belongs to the expansin family. Expansin A subfamily.</text>
</comment>
<feature type="domain" description="Expansin-like EG45" evidence="8">
    <location>
        <begin position="77"/>
        <end position="191"/>
    </location>
</feature>
<comment type="function">
    <text evidence="7">Causes loosening and extension of plant cell walls by disrupting non-covalent bonding between cellulose microfibrils and matrix glucans. No enzymatic activity has been found.</text>
</comment>
<evidence type="ECO:0000259" key="8">
    <source>
        <dbReference type="PROSITE" id="PS50842"/>
    </source>
</evidence>
<evidence type="ECO:0000256" key="7">
    <source>
        <dbReference type="RuleBase" id="RU365023"/>
    </source>
</evidence>
<dbReference type="SMART" id="SM00837">
    <property type="entry name" value="DPBB_1"/>
    <property type="match status" value="1"/>
</dbReference>
<evidence type="ECO:0000313" key="10">
    <source>
        <dbReference type="Proteomes" id="UP000504603"/>
    </source>
</evidence>
<feature type="domain" description="Expansin-like CBD" evidence="9">
    <location>
        <begin position="201"/>
        <end position="281"/>
    </location>
</feature>
<dbReference type="InterPro" id="IPR036908">
    <property type="entry name" value="RlpA-like_sf"/>
</dbReference>
<evidence type="ECO:0000256" key="1">
    <source>
        <dbReference type="ARBA" id="ARBA00005392"/>
    </source>
</evidence>
<protein>
    <recommendedName>
        <fullName evidence="7">Expansin</fullName>
    </recommendedName>
</protein>
<dbReference type="Pfam" id="PF01357">
    <property type="entry name" value="Expansin_C"/>
    <property type="match status" value="1"/>
</dbReference>
<dbReference type="Gene3D" id="2.60.40.760">
    <property type="entry name" value="Expansin, cellulose-binding-like domain"/>
    <property type="match status" value="1"/>
</dbReference>
<dbReference type="GO" id="GO:0009664">
    <property type="term" value="P:plant-type cell wall organization"/>
    <property type="evidence" value="ECO:0007669"/>
    <property type="project" value="InterPro"/>
</dbReference>
<name>A0A6J1CQC6_MOMCH</name>
<dbReference type="GO" id="GO:0005576">
    <property type="term" value="C:extracellular region"/>
    <property type="evidence" value="ECO:0007669"/>
    <property type="project" value="InterPro"/>
</dbReference>
<evidence type="ECO:0000256" key="3">
    <source>
        <dbReference type="ARBA" id="ARBA00022525"/>
    </source>
</evidence>
<gene>
    <name evidence="11" type="primary">LOC111013610</name>
</gene>
<dbReference type="OrthoDB" id="5823761at2759"/>
<dbReference type="Gene3D" id="2.40.40.10">
    <property type="entry name" value="RlpA-like domain"/>
    <property type="match status" value="1"/>
</dbReference>
<keyword evidence="6 7" id="KW-0961">Cell wall biogenesis/degradation</keyword>
<dbReference type="InterPro" id="IPR036749">
    <property type="entry name" value="Expansin_CBD_sf"/>
</dbReference>
<dbReference type="GO" id="GO:0009653">
    <property type="term" value="P:anatomical structure morphogenesis"/>
    <property type="evidence" value="ECO:0007669"/>
    <property type="project" value="UniProtKB-ARBA"/>
</dbReference>
<comment type="subcellular location">
    <subcellularLocation>
        <location evidence="7">Secreted</location>
        <location evidence="7">Cell wall</location>
    </subcellularLocation>
    <subcellularLocation>
        <location evidence="7">Membrane</location>
        <topology evidence="7">Peripheral membrane protein</topology>
    </subcellularLocation>
</comment>
<dbReference type="PRINTS" id="PR01226">
    <property type="entry name" value="EXPANSIN"/>
</dbReference>
<keyword evidence="3 7" id="KW-0964">Secreted</keyword>
<evidence type="ECO:0000256" key="5">
    <source>
        <dbReference type="ARBA" id="ARBA00023136"/>
    </source>
</evidence>
<sequence length="285" mass="31493">MTIPSLGLWACLVFHAMLLLIVHANANANFSFGHALRPVHRQLGAQTTTKRHRPPFKPGPWKTARATFYEGGSGTFGGACGYEDVEKEGYGMATVAVSPALFNNGQTCGACFEIKCVEDQQLCKPGQPSLVVTATNHCPPNHNLANDDGGWCNPPQEHFDIAKPAFPNIADYKAGVVPINYRRVPCKKQGGIRFTITGNPYYNEVLVWNVGGAGDVTSVQVKGHRKLKWTTMTRMWGQKWTTNAMLVDESLTFRVRTSDGRFSTSWHVAPSNWQFGQTFEGKNFK</sequence>
<evidence type="ECO:0000256" key="6">
    <source>
        <dbReference type="ARBA" id="ARBA00023316"/>
    </source>
</evidence>
<dbReference type="PRINTS" id="PR01225">
    <property type="entry name" value="EXPANSNFAMLY"/>
</dbReference>
<dbReference type="SUPFAM" id="SSF49590">
    <property type="entry name" value="PHL pollen allergen"/>
    <property type="match status" value="1"/>
</dbReference>
<accession>A0A6J1CQC6</accession>
<dbReference type="InterPro" id="IPR007112">
    <property type="entry name" value="Expansin/allergen_DPBB_dom"/>
</dbReference>
<evidence type="ECO:0000259" key="9">
    <source>
        <dbReference type="PROSITE" id="PS50843"/>
    </source>
</evidence>
<evidence type="ECO:0000313" key="11">
    <source>
        <dbReference type="RefSeq" id="XP_022143779.1"/>
    </source>
</evidence>
<evidence type="ECO:0000256" key="2">
    <source>
        <dbReference type="ARBA" id="ARBA00022512"/>
    </source>
</evidence>
<dbReference type="InterPro" id="IPR007118">
    <property type="entry name" value="Expan_Lol_pI"/>
</dbReference>
<dbReference type="PANTHER" id="PTHR31867">
    <property type="entry name" value="EXPANSIN-A15"/>
    <property type="match status" value="1"/>
</dbReference>
<dbReference type="AlphaFoldDB" id="A0A6J1CQC6"/>
<dbReference type="KEGG" id="mcha:111013610"/>
<dbReference type="GO" id="GO:0016020">
    <property type="term" value="C:membrane"/>
    <property type="evidence" value="ECO:0007669"/>
    <property type="project" value="UniProtKB-SubCell"/>
</dbReference>
<dbReference type="InterPro" id="IPR009009">
    <property type="entry name" value="RlpA-like_DPBB"/>
</dbReference>
<keyword evidence="10" id="KW-1185">Reference proteome</keyword>
<dbReference type="Pfam" id="PF03330">
    <property type="entry name" value="DPBB_1"/>
    <property type="match status" value="1"/>
</dbReference>
<dbReference type="InterPro" id="IPR007117">
    <property type="entry name" value="Expansin_CBD"/>
</dbReference>
<dbReference type="PROSITE" id="PS50843">
    <property type="entry name" value="EXPANSIN_CBD"/>
    <property type="match status" value="1"/>
</dbReference>
<dbReference type="SUPFAM" id="SSF50685">
    <property type="entry name" value="Barwin-like endoglucanases"/>
    <property type="match status" value="1"/>
</dbReference>
<feature type="chain" id="PRO_5027153122" description="Expansin" evidence="7">
    <location>
        <begin position="27"/>
        <end position="285"/>
    </location>
</feature>
<dbReference type="RefSeq" id="XP_022143779.1">
    <property type="nucleotide sequence ID" value="XM_022288087.1"/>
</dbReference>
<organism evidence="10 11">
    <name type="scientific">Momordica charantia</name>
    <name type="common">Bitter gourd</name>
    <name type="synonym">Balsam pear</name>
    <dbReference type="NCBI Taxonomy" id="3673"/>
    <lineage>
        <taxon>Eukaryota</taxon>
        <taxon>Viridiplantae</taxon>
        <taxon>Streptophyta</taxon>
        <taxon>Embryophyta</taxon>
        <taxon>Tracheophyta</taxon>
        <taxon>Spermatophyta</taxon>
        <taxon>Magnoliopsida</taxon>
        <taxon>eudicotyledons</taxon>
        <taxon>Gunneridae</taxon>
        <taxon>Pentapetalae</taxon>
        <taxon>rosids</taxon>
        <taxon>fabids</taxon>
        <taxon>Cucurbitales</taxon>
        <taxon>Cucurbitaceae</taxon>
        <taxon>Momordiceae</taxon>
        <taxon>Momordica</taxon>
    </lineage>
</organism>
<keyword evidence="5" id="KW-0472">Membrane</keyword>
<dbReference type="InterPro" id="IPR002963">
    <property type="entry name" value="Expansin"/>
</dbReference>